<evidence type="ECO:0000259" key="4">
    <source>
        <dbReference type="PROSITE" id="PS51720"/>
    </source>
</evidence>
<keyword evidence="6" id="KW-1185">Reference proteome</keyword>
<dbReference type="Gene3D" id="3.40.50.300">
    <property type="entry name" value="P-loop containing nucleotide triphosphate hydrolases"/>
    <property type="match status" value="1"/>
</dbReference>
<dbReference type="PANTHER" id="PTHR10903:SF179">
    <property type="entry name" value="GTPASE IMAP FAMILY MEMBER 8"/>
    <property type="match status" value="1"/>
</dbReference>
<dbReference type="InterPro" id="IPR006703">
    <property type="entry name" value="G_AIG1"/>
</dbReference>
<evidence type="ECO:0000313" key="5">
    <source>
        <dbReference type="Ensembl" id="ENSNMLP00000025753.1"/>
    </source>
</evidence>
<keyword evidence="2" id="KW-0547">Nucleotide-binding</keyword>
<dbReference type="GO" id="GO:0005525">
    <property type="term" value="F:GTP binding"/>
    <property type="evidence" value="ECO:0007669"/>
    <property type="project" value="UniProtKB-KW"/>
</dbReference>
<evidence type="ECO:0000256" key="2">
    <source>
        <dbReference type="ARBA" id="ARBA00022741"/>
    </source>
</evidence>
<dbReference type="Proteomes" id="UP000694523">
    <property type="component" value="Unplaced"/>
</dbReference>
<dbReference type="Pfam" id="PF04548">
    <property type="entry name" value="AIG1"/>
    <property type="match status" value="1"/>
</dbReference>
<feature type="domain" description="AIG1-type G" evidence="4">
    <location>
        <begin position="12"/>
        <end position="204"/>
    </location>
</feature>
<reference evidence="5" key="2">
    <citation type="submission" date="2025-09" db="UniProtKB">
        <authorList>
            <consortium name="Ensembl"/>
        </authorList>
    </citation>
    <scope>IDENTIFICATION</scope>
</reference>
<evidence type="ECO:0000256" key="3">
    <source>
        <dbReference type="ARBA" id="ARBA00023134"/>
    </source>
</evidence>
<accession>A0A8C6TVD6</accession>
<dbReference type="InterPro" id="IPR045058">
    <property type="entry name" value="GIMA/IAN/Toc"/>
</dbReference>
<dbReference type="AlphaFoldDB" id="A0A8C6TVD6"/>
<evidence type="ECO:0000256" key="1">
    <source>
        <dbReference type="ARBA" id="ARBA00008535"/>
    </source>
</evidence>
<organism evidence="5 6">
    <name type="scientific">Neogobius melanostomus</name>
    <name type="common">round goby</name>
    <dbReference type="NCBI Taxonomy" id="47308"/>
    <lineage>
        <taxon>Eukaryota</taxon>
        <taxon>Metazoa</taxon>
        <taxon>Chordata</taxon>
        <taxon>Craniata</taxon>
        <taxon>Vertebrata</taxon>
        <taxon>Euteleostomi</taxon>
        <taxon>Actinopterygii</taxon>
        <taxon>Neopterygii</taxon>
        <taxon>Teleostei</taxon>
        <taxon>Neoteleostei</taxon>
        <taxon>Acanthomorphata</taxon>
        <taxon>Gobiaria</taxon>
        <taxon>Gobiiformes</taxon>
        <taxon>Gobioidei</taxon>
        <taxon>Gobiidae</taxon>
        <taxon>Benthophilinae</taxon>
        <taxon>Neogobiini</taxon>
        <taxon>Neogobius</taxon>
    </lineage>
</organism>
<sequence>MPFMLSGNGWYMPQLNIVLLGGRNSGKSNDDNHGRTRTARCHVGDTFVFGRRVTVVDTPGWWCNYFSEETPHFDKREMILSLSLCPPGPHAFLLVIRMDRAFRDTHRRAVEEHIKLIGKEIWNRMIVVFSFGDWLGTSTTEQFIESEGKPLQWVVDRCSNRYHILNNKTKGDGFQVRELIGKLEEMVATCDSDWYFEIENSVIRNLEQKMREETDGAKERRRVKDKQRRTARATLGELHYSAHFYYL</sequence>
<protein>
    <recommendedName>
        <fullName evidence="4">AIG1-type G domain-containing protein</fullName>
    </recommendedName>
</protein>
<dbReference type="InterPro" id="IPR027417">
    <property type="entry name" value="P-loop_NTPase"/>
</dbReference>
<dbReference type="FunFam" id="3.40.50.300:FF:001809">
    <property type="entry name" value="Si:ch1073-365p7.2"/>
    <property type="match status" value="1"/>
</dbReference>
<comment type="similarity">
    <text evidence="1">Belongs to the TRAFAC class TrmE-Era-EngA-EngB-Septin-like GTPase superfamily. AIG1/Toc34/Toc159-like paraseptin GTPase family. IAN subfamily.</text>
</comment>
<dbReference type="PROSITE" id="PS51720">
    <property type="entry name" value="G_AIG1"/>
    <property type="match status" value="1"/>
</dbReference>
<dbReference type="SUPFAM" id="SSF52540">
    <property type="entry name" value="P-loop containing nucleoside triphosphate hydrolases"/>
    <property type="match status" value="1"/>
</dbReference>
<evidence type="ECO:0000313" key="6">
    <source>
        <dbReference type="Proteomes" id="UP000694523"/>
    </source>
</evidence>
<keyword evidence="3" id="KW-0342">GTP-binding</keyword>
<proteinExistence type="inferred from homology"/>
<name>A0A8C6TVD6_9GOBI</name>
<dbReference type="PANTHER" id="PTHR10903">
    <property type="entry name" value="GTPASE, IMAP FAMILY MEMBER-RELATED"/>
    <property type="match status" value="1"/>
</dbReference>
<dbReference type="Ensembl" id="ENSNMLT00000028787.1">
    <property type="protein sequence ID" value="ENSNMLP00000025753.1"/>
    <property type="gene ID" value="ENSNMLG00000016435.1"/>
</dbReference>
<reference evidence="5" key="1">
    <citation type="submission" date="2025-08" db="UniProtKB">
        <authorList>
            <consortium name="Ensembl"/>
        </authorList>
    </citation>
    <scope>IDENTIFICATION</scope>
</reference>